<comment type="caution">
    <text evidence="7">The sequence shown here is derived from an EMBL/GenBank/DDBJ whole genome shotgun (WGS) entry which is preliminary data.</text>
</comment>
<keyword evidence="8" id="KW-1185">Reference proteome</keyword>
<protein>
    <recommendedName>
        <fullName evidence="6">BED-type domain-containing protein</fullName>
    </recommendedName>
</protein>
<dbReference type="GO" id="GO:0003677">
    <property type="term" value="F:DNA binding"/>
    <property type="evidence" value="ECO:0007669"/>
    <property type="project" value="InterPro"/>
</dbReference>
<evidence type="ECO:0000256" key="4">
    <source>
        <dbReference type="PROSITE-ProRule" id="PRU00027"/>
    </source>
</evidence>
<evidence type="ECO:0000313" key="7">
    <source>
        <dbReference type="EMBL" id="RIB28481.1"/>
    </source>
</evidence>
<dbReference type="Pfam" id="PF02892">
    <property type="entry name" value="zf-BED"/>
    <property type="match status" value="1"/>
</dbReference>
<accession>A0A397W338</accession>
<feature type="compositionally biased region" description="Polar residues" evidence="5">
    <location>
        <begin position="1"/>
        <end position="28"/>
    </location>
</feature>
<evidence type="ECO:0000259" key="6">
    <source>
        <dbReference type="PROSITE" id="PS50808"/>
    </source>
</evidence>
<sequence length="158" mass="18198">MSSPNNINEESTTTVSPEGDSSNSQQKITGRPFNPVWEHFNQVEKKRCGYYSASCKYCLQKWPRGDISTFKMHIAHNCPNAPLEAQLFYFKQLSKDDEDQKSNKKRKVDLKNKEDILKYVENQELTPKRQEQLENGMCLAFVCAGISFNVAKNKIFHA</sequence>
<dbReference type="Proteomes" id="UP000266673">
    <property type="component" value="Unassembled WGS sequence"/>
</dbReference>
<evidence type="ECO:0000313" key="8">
    <source>
        <dbReference type="Proteomes" id="UP000266673"/>
    </source>
</evidence>
<dbReference type="AlphaFoldDB" id="A0A397W338"/>
<keyword evidence="3" id="KW-0862">Zinc</keyword>
<dbReference type="OrthoDB" id="2410582at2759"/>
<evidence type="ECO:0000256" key="5">
    <source>
        <dbReference type="SAM" id="MobiDB-lite"/>
    </source>
</evidence>
<reference evidence="7 8" key="1">
    <citation type="submission" date="2018-06" db="EMBL/GenBank/DDBJ databases">
        <title>Comparative genomics reveals the genomic features of Rhizophagus irregularis, R. cerebriforme, R. diaphanum and Gigaspora rosea, and their symbiotic lifestyle signature.</title>
        <authorList>
            <person name="Morin E."/>
            <person name="San Clemente H."/>
            <person name="Chen E.C.H."/>
            <person name="De La Providencia I."/>
            <person name="Hainaut M."/>
            <person name="Kuo A."/>
            <person name="Kohler A."/>
            <person name="Murat C."/>
            <person name="Tang N."/>
            <person name="Roy S."/>
            <person name="Loubradou J."/>
            <person name="Henrissat B."/>
            <person name="Grigoriev I.V."/>
            <person name="Corradi N."/>
            <person name="Roux C."/>
            <person name="Martin F.M."/>
        </authorList>
    </citation>
    <scope>NUCLEOTIDE SEQUENCE [LARGE SCALE GENOMIC DNA]</scope>
    <source>
        <strain evidence="7 8">DAOM 194757</strain>
    </source>
</reference>
<feature type="domain" description="BED-type" evidence="6">
    <location>
        <begin position="31"/>
        <end position="85"/>
    </location>
</feature>
<gene>
    <name evidence="7" type="ORF">C2G38_1471426</name>
</gene>
<name>A0A397W338_9GLOM</name>
<feature type="region of interest" description="Disordered" evidence="5">
    <location>
        <begin position="1"/>
        <end position="32"/>
    </location>
</feature>
<evidence type="ECO:0000256" key="2">
    <source>
        <dbReference type="ARBA" id="ARBA00022771"/>
    </source>
</evidence>
<keyword evidence="2 4" id="KW-0863">Zinc-finger</keyword>
<dbReference type="EMBL" id="QKWP01000064">
    <property type="protein sequence ID" value="RIB28481.1"/>
    <property type="molecule type" value="Genomic_DNA"/>
</dbReference>
<dbReference type="GO" id="GO:0008270">
    <property type="term" value="F:zinc ion binding"/>
    <property type="evidence" value="ECO:0007669"/>
    <property type="project" value="UniProtKB-KW"/>
</dbReference>
<dbReference type="InterPro" id="IPR003656">
    <property type="entry name" value="Znf_BED"/>
</dbReference>
<organism evidence="7 8">
    <name type="scientific">Gigaspora rosea</name>
    <dbReference type="NCBI Taxonomy" id="44941"/>
    <lineage>
        <taxon>Eukaryota</taxon>
        <taxon>Fungi</taxon>
        <taxon>Fungi incertae sedis</taxon>
        <taxon>Mucoromycota</taxon>
        <taxon>Glomeromycotina</taxon>
        <taxon>Glomeromycetes</taxon>
        <taxon>Diversisporales</taxon>
        <taxon>Gigasporaceae</taxon>
        <taxon>Gigaspora</taxon>
    </lineage>
</organism>
<evidence type="ECO:0000256" key="3">
    <source>
        <dbReference type="ARBA" id="ARBA00022833"/>
    </source>
</evidence>
<evidence type="ECO:0000256" key="1">
    <source>
        <dbReference type="ARBA" id="ARBA00022723"/>
    </source>
</evidence>
<keyword evidence="1" id="KW-0479">Metal-binding</keyword>
<proteinExistence type="predicted"/>
<dbReference type="PROSITE" id="PS50808">
    <property type="entry name" value="ZF_BED"/>
    <property type="match status" value="1"/>
</dbReference>